<dbReference type="Proteomes" id="UP001500886">
    <property type="component" value="Unassembled WGS sequence"/>
</dbReference>
<accession>A0ABN3U5T9</accession>
<evidence type="ECO:0000313" key="1">
    <source>
        <dbReference type="EMBL" id="GAA2725112.1"/>
    </source>
</evidence>
<comment type="caution">
    <text evidence="1">The sequence shown here is derived from an EMBL/GenBank/DDBJ whole genome shotgun (WGS) entry which is preliminary data.</text>
</comment>
<evidence type="ECO:0000313" key="2">
    <source>
        <dbReference type="Proteomes" id="UP001500886"/>
    </source>
</evidence>
<dbReference type="RefSeq" id="WP_344439401.1">
    <property type="nucleotide sequence ID" value="NZ_BAAASL010000028.1"/>
</dbReference>
<reference evidence="1 2" key="1">
    <citation type="journal article" date="2019" name="Int. J. Syst. Evol. Microbiol.">
        <title>The Global Catalogue of Microorganisms (GCM) 10K type strain sequencing project: providing services to taxonomists for standard genome sequencing and annotation.</title>
        <authorList>
            <consortium name="The Broad Institute Genomics Platform"/>
            <consortium name="The Broad Institute Genome Sequencing Center for Infectious Disease"/>
            <person name="Wu L."/>
            <person name="Ma J."/>
        </authorList>
    </citation>
    <scope>NUCLEOTIDE SEQUENCE [LARGE SCALE GENOMIC DNA]</scope>
    <source>
        <strain evidence="1 2">JCM 4542</strain>
    </source>
</reference>
<gene>
    <name evidence="1" type="ORF">GCM10010315_56500</name>
</gene>
<proteinExistence type="predicted"/>
<organism evidence="1 2">
    <name type="scientific">Streptomyces luteosporeus</name>
    <dbReference type="NCBI Taxonomy" id="173856"/>
    <lineage>
        <taxon>Bacteria</taxon>
        <taxon>Bacillati</taxon>
        <taxon>Actinomycetota</taxon>
        <taxon>Actinomycetes</taxon>
        <taxon>Kitasatosporales</taxon>
        <taxon>Streptomycetaceae</taxon>
        <taxon>Streptomyces</taxon>
    </lineage>
</organism>
<protein>
    <submittedName>
        <fullName evidence="1">Uncharacterized protein</fullName>
    </submittedName>
</protein>
<keyword evidence="2" id="KW-1185">Reference proteome</keyword>
<name>A0ABN3U5T9_9ACTN</name>
<dbReference type="EMBL" id="BAAASL010000028">
    <property type="protein sequence ID" value="GAA2725112.1"/>
    <property type="molecule type" value="Genomic_DNA"/>
</dbReference>
<sequence>MPKTVKDVTPPREPGSLAELCRCCARMAPEWGAPGDPGGRGAAERTPLSLIHGISVPARSARLLDAMAEYGY</sequence>